<feature type="compositionally biased region" description="Acidic residues" evidence="2">
    <location>
        <begin position="52"/>
        <end position="61"/>
    </location>
</feature>
<evidence type="ECO:0000256" key="2">
    <source>
        <dbReference type="SAM" id="MobiDB-lite"/>
    </source>
</evidence>
<evidence type="ECO:0000313" key="3">
    <source>
        <dbReference type="EMBL" id="GJT95685.1"/>
    </source>
</evidence>
<keyword evidence="4" id="KW-1185">Reference proteome</keyword>
<reference evidence="3" key="2">
    <citation type="submission" date="2022-01" db="EMBL/GenBank/DDBJ databases">
        <authorList>
            <person name="Yamashiro T."/>
            <person name="Shiraishi A."/>
            <person name="Satake H."/>
            <person name="Nakayama K."/>
        </authorList>
    </citation>
    <scope>NUCLEOTIDE SEQUENCE</scope>
</reference>
<name>A0ABQ5I7Q1_9ASTR</name>
<reference evidence="3" key="1">
    <citation type="journal article" date="2022" name="Int. J. Mol. Sci.">
        <title>Draft Genome of Tanacetum Coccineum: Genomic Comparison of Closely Related Tanacetum-Family Plants.</title>
        <authorList>
            <person name="Yamashiro T."/>
            <person name="Shiraishi A."/>
            <person name="Nakayama K."/>
            <person name="Satake H."/>
        </authorList>
    </citation>
    <scope>NUCLEOTIDE SEQUENCE</scope>
</reference>
<organism evidence="3 4">
    <name type="scientific">Tanacetum coccineum</name>
    <dbReference type="NCBI Taxonomy" id="301880"/>
    <lineage>
        <taxon>Eukaryota</taxon>
        <taxon>Viridiplantae</taxon>
        <taxon>Streptophyta</taxon>
        <taxon>Embryophyta</taxon>
        <taxon>Tracheophyta</taxon>
        <taxon>Spermatophyta</taxon>
        <taxon>Magnoliopsida</taxon>
        <taxon>eudicotyledons</taxon>
        <taxon>Gunneridae</taxon>
        <taxon>Pentapetalae</taxon>
        <taxon>asterids</taxon>
        <taxon>campanulids</taxon>
        <taxon>Asterales</taxon>
        <taxon>Asteraceae</taxon>
        <taxon>Asteroideae</taxon>
        <taxon>Anthemideae</taxon>
        <taxon>Anthemidinae</taxon>
        <taxon>Tanacetum</taxon>
    </lineage>
</organism>
<proteinExistence type="predicted"/>
<feature type="region of interest" description="Disordered" evidence="2">
    <location>
        <begin position="43"/>
        <end position="78"/>
    </location>
</feature>
<dbReference type="Proteomes" id="UP001151760">
    <property type="component" value="Unassembled WGS sequence"/>
</dbReference>
<gene>
    <name evidence="3" type="ORF">Tco_1091203</name>
</gene>
<keyword evidence="1" id="KW-0175">Coiled coil</keyword>
<dbReference type="EMBL" id="BQNB010020412">
    <property type="protein sequence ID" value="GJT95685.1"/>
    <property type="molecule type" value="Genomic_DNA"/>
</dbReference>
<protein>
    <submittedName>
        <fullName evidence="3">Uncharacterized protein</fullName>
    </submittedName>
</protein>
<evidence type="ECO:0000313" key="4">
    <source>
        <dbReference type="Proteomes" id="UP001151760"/>
    </source>
</evidence>
<comment type="caution">
    <text evidence="3">The sequence shown here is derived from an EMBL/GenBank/DDBJ whole genome shotgun (WGS) entry which is preliminary data.</text>
</comment>
<sequence>MQAWDNFFKIKHAQSEEAQELLSKLLQDLQSINEELAEFINHPSWNLPTSSYDDDDDDSSVEDLVPTPIESEELSDGECDMPLCDDSITFSNPLFDANDDSTNSDDESFSKKDTPMKNFKIFSNLFFDLDDEIVSTKVDQIDDEVFDSINSIPPGIDPFDAESDLLESMLNRDISIDSSPKIDSLLDEFAGELIFLDSIPPGIDKANSTIDAVEDIPVHVPNNLPKEKSPSSSHRGCKASKLFHHKSSMLIPADNIPILGVRQVHFYPP</sequence>
<feature type="coiled-coil region" evidence="1">
    <location>
        <begin position="15"/>
        <end position="42"/>
    </location>
</feature>
<evidence type="ECO:0000256" key="1">
    <source>
        <dbReference type="SAM" id="Coils"/>
    </source>
</evidence>
<accession>A0ABQ5I7Q1</accession>